<dbReference type="PANTHER" id="PTHR43441:SF5">
    <property type="entry name" value="FAMILY ACETYLTRANSFERASE, PUTATIVE-RELATED"/>
    <property type="match status" value="1"/>
</dbReference>
<evidence type="ECO:0000313" key="3">
    <source>
        <dbReference type="Proteomes" id="UP000308133"/>
    </source>
</evidence>
<dbReference type="InterPro" id="IPR016181">
    <property type="entry name" value="Acyl_CoA_acyltransferase"/>
</dbReference>
<dbReference type="AlphaFoldDB" id="A0A4U7BC57"/>
<dbReference type="EMBL" id="PTQR01000002">
    <property type="protein sequence ID" value="TKX27705.1"/>
    <property type="molecule type" value="Genomic_DNA"/>
</dbReference>
<proteinExistence type="predicted"/>
<dbReference type="InterPro" id="IPR051908">
    <property type="entry name" value="Ribosomal_N-acetyltransferase"/>
</dbReference>
<dbReference type="PROSITE" id="PS51186">
    <property type="entry name" value="GNAT"/>
    <property type="match status" value="1"/>
</dbReference>
<dbReference type="Proteomes" id="UP000308133">
    <property type="component" value="Unassembled WGS sequence"/>
</dbReference>
<dbReference type="SUPFAM" id="SSF55729">
    <property type="entry name" value="Acyl-CoA N-acyltransferases (Nat)"/>
    <property type="match status" value="1"/>
</dbReference>
<sequence>MSDQAMDVVGAKEPFVLPIDYSRLEHARLRLVPIEQDFHRFGTAMVEAFRQQPSMINYVSYPPMKDVSDYYQYWQLRMRDAKVQIFAILLKAGTVTKKDAVTGEKHEFQVEDGTFAGVTGLIDGNREWASVEVAHVFTLPAFQRTFVTSTAHALLLKHLLDPVTKDIGLRRVQWYAHQLNLASVGLAKRLGFQQEGVIRWERPVRDDRAGVVEEGMPALTKQGDCLGPGRHSVVLGLCWDDWRDGGRQRILDVLAM</sequence>
<evidence type="ECO:0000313" key="2">
    <source>
        <dbReference type="EMBL" id="TKX27705.1"/>
    </source>
</evidence>
<accession>A0A4U7BC57</accession>
<keyword evidence="2" id="KW-0808">Transferase</keyword>
<dbReference type="Gene3D" id="3.40.630.30">
    <property type="match status" value="1"/>
</dbReference>
<reference evidence="2 3" key="1">
    <citation type="submission" date="2018-02" db="EMBL/GenBank/DDBJ databases">
        <title>Draft genome sequences of Elsinoe sp., causing black scab on jojoba.</title>
        <authorList>
            <person name="Stodart B."/>
            <person name="Jeffress S."/>
            <person name="Ash G."/>
            <person name="Arun Chinnappa K."/>
        </authorList>
    </citation>
    <scope>NUCLEOTIDE SEQUENCE [LARGE SCALE GENOMIC DNA]</scope>
    <source>
        <strain evidence="2 3">Hillstone_2</strain>
    </source>
</reference>
<dbReference type="GO" id="GO:0008999">
    <property type="term" value="F:protein-N-terminal-alanine acetyltransferase activity"/>
    <property type="evidence" value="ECO:0007669"/>
    <property type="project" value="TreeGrafter"/>
</dbReference>
<protein>
    <submittedName>
        <fullName evidence="2">Acetyltransferase (GNAT) domain-containing protein 1</fullName>
    </submittedName>
</protein>
<comment type="caution">
    <text evidence="2">The sequence shown here is derived from an EMBL/GenBank/DDBJ whole genome shotgun (WGS) entry which is preliminary data.</text>
</comment>
<feature type="domain" description="N-acetyltransferase" evidence="1">
    <location>
        <begin position="56"/>
        <end position="219"/>
    </location>
</feature>
<name>A0A4U7BC57_9PEZI</name>
<dbReference type="GO" id="GO:1990189">
    <property type="term" value="F:protein N-terminal-serine acetyltransferase activity"/>
    <property type="evidence" value="ECO:0007669"/>
    <property type="project" value="TreeGrafter"/>
</dbReference>
<dbReference type="Pfam" id="PF13302">
    <property type="entry name" value="Acetyltransf_3"/>
    <property type="match status" value="1"/>
</dbReference>
<dbReference type="InterPro" id="IPR000182">
    <property type="entry name" value="GNAT_dom"/>
</dbReference>
<dbReference type="PANTHER" id="PTHR43441">
    <property type="entry name" value="RIBOSOMAL-PROTEIN-SERINE ACETYLTRANSFERASE"/>
    <property type="match status" value="1"/>
</dbReference>
<evidence type="ECO:0000259" key="1">
    <source>
        <dbReference type="PROSITE" id="PS51186"/>
    </source>
</evidence>
<gene>
    <name evidence="2" type="ORF">C1H76_0132</name>
</gene>
<organism evidence="2 3">
    <name type="scientific">Elsinoe australis</name>
    <dbReference type="NCBI Taxonomy" id="40998"/>
    <lineage>
        <taxon>Eukaryota</taxon>
        <taxon>Fungi</taxon>
        <taxon>Dikarya</taxon>
        <taxon>Ascomycota</taxon>
        <taxon>Pezizomycotina</taxon>
        <taxon>Dothideomycetes</taxon>
        <taxon>Dothideomycetidae</taxon>
        <taxon>Myriangiales</taxon>
        <taxon>Elsinoaceae</taxon>
        <taxon>Elsinoe</taxon>
    </lineage>
</organism>